<keyword evidence="3" id="KW-0378">Hydrolase</keyword>
<dbReference type="Proteomes" id="UP000542689">
    <property type="component" value="Unassembled WGS sequence"/>
</dbReference>
<evidence type="ECO:0000256" key="1">
    <source>
        <dbReference type="ARBA" id="ARBA00022670"/>
    </source>
</evidence>
<dbReference type="InterPro" id="IPR036157">
    <property type="entry name" value="dUTPase-like_sf"/>
</dbReference>
<dbReference type="SUPFAM" id="SSF51283">
    <property type="entry name" value="dUTPase-like"/>
    <property type="match status" value="1"/>
</dbReference>
<dbReference type="PROSITE" id="PS50175">
    <property type="entry name" value="ASP_PROT_RETROV"/>
    <property type="match status" value="1"/>
</dbReference>
<dbReference type="Gene3D" id="2.70.40.10">
    <property type="match status" value="1"/>
</dbReference>
<evidence type="ECO:0000256" key="2">
    <source>
        <dbReference type="ARBA" id="ARBA00022750"/>
    </source>
</evidence>
<dbReference type="CDD" id="cd07557">
    <property type="entry name" value="trimeric_dUTPase"/>
    <property type="match status" value="1"/>
</dbReference>
<keyword evidence="6" id="KW-1185">Reference proteome</keyword>
<organism evidence="5 6">
    <name type="scientific">Ifrita kowaldi</name>
    <name type="common">blue-capped ifrita</name>
    <dbReference type="NCBI Taxonomy" id="461245"/>
    <lineage>
        <taxon>Eukaryota</taxon>
        <taxon>Metazoa</taxon>
        <taxon>Chordata</taxon>
        <taxon>Craniata</taxon>
        <taxon>Vertebrata</taxon>
        <taxon>Euteleostomi</taxon>
        <taxon>Archelosauria</taxon>
        <taxon>Archosauria</taxon>
        <taxon>Dinosauria</taxon>
        <taxon>Saurischia</taxon>
        <taxon>Theropoda</taxon>
        <taxon>Coelurosauria</taxon>
        <taxon>Aves</taxon>
        <taxon>Neognathae</taxon>
        <taxon>Neoaves</taxon>
        <taxon>Telluraves</taxon>
        <taxon>Australaves</taxon>
        <taxon>Passeriformes</taxon>
        <taxon>Corvoidea</taxon>
        <taxon>Cinclosomatidae</taxon>
        <taxon>Ifrita</taxon>
    </lineage>
</organism>
<reference evidence="5 6" key="1">
    <citation type="submission" date="2019-09" db="EMBL/GenBank/DDBJ databases">
        <title>Bird 10,000 Genomes (B10K) Project - Family phase.</title>
        <authorList>
            <person name="Zhang G."/>
        </authorList>
    </citation>
    <scope>NUCLEOTIDE SEQUENCE [LARGE SCALE GENOMIC DNA]</scope>
    <source>
        <strain evidence="5">B10K-DU-029-41</strain>
        <tissue evidence="5">Liver</tissue>
    </source>
</reference>
<dbReference type="InterPro" id="IPR001969">
    <property type="entry name" value="Aspartic_peptidase_AS"/>
</dbReference>
<sequence length="156" mass="16536">SGSAGADVSTVQEVTLLDWQVQCVPTNAKGPLEKGLSALLLGRSSTSRQGVFVLPGVIDADYQGIIHTMARTPNPPVQIPKGEKVRQLVPFQSLVPKAKNWPCGTGGFGSTDPQIYLAMDIKNSKPQCKVLLTWKDGSTCELTMLVDTGADATIIG</sequence>
<keyword evidence="2" id="KW-0064">Aspartyl protease</keyword>
<comment type="caution">
    <text evidence="5">The sequence shown here is derived from an EMBL/GenBank/DDBJ whole genome shotgun (WGS) entry which is preliminary data.</text>
</comment>
<proteinExistence type="predicted"/>
<keyword evidence="1" id="KW-0645">Protease</keyword>
<feature type="domain" description="Peptidase A2" evidence="4">
    <location>
        <begin position="142"/>
        <end position="156"/>
    </location>
</feature>
<dbReference type="PANTHER" id="PTHR19422">
    <property type="entry name" value="GAG RETROVIRAL POLYPROTEIN"/>
    <property type="match status" value="1"/>
</dbReference>
<dbReference type="EMBL" id="VZRS01009002">
    <property type="protein sequence ID" value="NWW63321.1"/>
    <property type="molecule type" value="Genomic_DNA"/>
</dbReference>
<dbReference type="PROSITE" id="PS00141">
    <property type="entry name" value="ASP_PROTEASE"/>
    <property type="match status" value="1"/>
</dbReference>
<dbReference type="InterPro" id="IPR029054">
    <property type="entry name" value="dUTPase-like"/>
</dbReference>
<dbReference type="InterPro" id="IPR001995">
    <property type="entry name" value="Peptidase_A2_cat"/>
</dbReference>
<dbReference type="GO" id="GO:0004190">
    <property type="term" value="F:aspartic-type endopeptidase activity"/>
    <property type="evidence" value="ECO:0007669"/>
    <property type="project" value="UniProtKB-KW"/>
</dbReference>
<protein>
    <submittedName>
        <fullName evidence="5">POK9 protein</fullName>
    </submittedName>
</protein>
<dbReference type="AlphaFoldDB" id="A0A7K6PQ21"/>
<dbReference type="Pfam" id="PF00692">
    <property type="entry name" value="dUTPase"/>
    <property type="match status" value="1"/>
</dbReference>
<feature type="non-terminal residue" evidence="5">
    <location>
        <position position="1"/>
    </location>
</feature>
<accession>A0A7K6PQ21</accession>
<evidence type="ECO:0000313" key="5">
    <source>
        <dbReference type="EMBL" id="NWW63321.1"/>
    </source>
</evidence>
<evidence type="ECO:0000259" key="4">
    <source>
        <dbReference type="PROSITE" id="PS50175"/>
    </source>
</evidence>
<dbReference type="GO" id="GO:0006508">
    <property type="term" value="P:proteolysis"/>
    <property type="evidence" value="ECO:0007669"/>
    <property type="project" value="UniProtKB-KW"/>
</dbReference>
<evidence type="ECO:0000256" key="3">
    <source>
        <dbReference type="ARBA" id="ARBA00022801"/>
    </source>
</evidence>
<name>A0A7K6PQ21_9CORV</name>
<evidence type="ECO:0000313" key="6">
    <source>
        <dbReference type="Proteomes" id="UP000542689"/>
    </source>
</evidence>
<dbReference type="PANTHER" id="PTHR19422:SF123">
    <property type="entry name" value="RT1 CLASS I, LOCUS CE15"/>
    <property type="match status" value="1"/>
</dbReference>
<dbReference type="InterPro" id="IPR033704">
    <property type="entry name" value="dUTPase_trimeric"/>
</dbReference>
<feature type="non-terminal residue" evidence="5">
    <location>
        <position position="156"/>
    </location>
</feature>
<gene>
    <name evidence="5" type="primary">Ervk9_0</name>
    <name evidence="5" type="ORF">IFRKOW_R01867</name>
</gene>
<dbReference type="InterPro" id="IPR051592">
    <property type="entry name" value="HERV-K_Pro_peptidase_A2"/>
</dbReference>